<dbReference type="Proteomes" id="UP001227268">
    <property type="component" value="Unassembled WGS sequence"/>
</dbReference>
<comment type="caution">
    <text evidence="1">The sequence shown here is derived from an EMBL/GenBank/DDBJ whole genome shotgun (WGS) entry which is preliminary data.</text>
</comment>
<protein>
    <submittedName>
        <fullName evidence="1">Uncharacterized protein</fullName>
    </submittedName>
</protein>
<accession>A0ACC2VY05</accession>
<reference evidence="1" key="1">
    <citation type="submission" date="2023-04" db="EMBL/GenBank/DDBJ databases">
        <title>Draft Genome sequencing of Naganishia species isolated from polar environments using Oxford Nanopore Technology.</title>
        <authorList>
            <person name="Leo P."/>
            <person name="Venkateswaran K."/>
        </authorList>
    </citation>
    <scope>NUCLEOTIDE SEQUENCE</scope>
    <source>
        <strain evidence="1">MNA-CCFEE 5423</strain>
    </source>
</reference>
<organism evidence="1 2">
    <name type="scientific">Naganishia friedmannii</name>
    <dbReference type="NCBI Taxonomy" id="89922"/>
    <lineage>
        <taxon>Eukaryota</taxon>
        <taxon>Fungi</taxon>
        <taxon>Dikarya</taxon>
        <taxon>Basidiomycota</taxon>
        <taxon>Agaricomycotina</taxon>
        <taxon>Tremellomycetes</taxon>
        <taxon>Filobasidiales</taxon>
        <taxon>Filobasidiaceae</taxon>
        <taxon>Naganishia</taxon>
    </lineage>
</organism>
<name>A0ACC2VY05_9TREE</name>
<evidence type="ECO:0000313" key="1">
    <source>
        <dbReference type="EMBL" id="KAJ9104001.1"/>
    </source>
</evidence>
<evidence type="ECO:0000313" key="2">
    <source>
        <dbReference type="Proteomes" id="UP001227268"/>
    </source>
</evidence>
<sequence length="280" mass="31226">MSDAHDNSTAECDVSDLPRPAILTPRQMLEEREDINVLAPLVRCSKLPFRHLTSMYETHITHTPMILAEEFSRSQIARTADFSTSVYERGVFWMRERNTKRRKLESEEEDQGQRDQAYYSSLRARPLPCARQIDPSYGRLPSLLQPPGKDYVLTRGILLAQFASPTGKALADAVELISTPVAGAEGDQSVRLVDGVDLNCPWAYASGQSAQLQVALLLRSLTQPKCTGIGSGLLRKPELVADMVRAVKDRMGWDYNISVKIRVDSDLQYVPLSSTAFTPD</sequence>
<keyword evidence="2" id="KW-1185">Reference proteome</keyword>
<proteinExistence type="predicted"/>
<gene>
    <name evidence="1" type="ORF">QFC21_002464</name>
</gene>
<dbReference type="EMBL" id="JASBWT010000006">
    <property type="protein sequence ID" value="KAJ9104001.1"/>
    <property type="molecule type" value="Genomic_DNA"/>
</dbReference>